<gene>
    <name evidence="4" type="ORF">ENS06_01515</name>
</gene>
<dbReference type="PANTHER" id="PTHR34580:SF1">
    <property type="entry name" value="PROTEIN PAFC"/>
    <property type="match status" value="1"/>
</dbReference>
<dbReference type="EMBL" id="DSTK01000007">
    <property type="protein sequence ID" value="HFK95985.1"/>
    <property type="molecule type" value="Genomic_DNA"/>
</dbReference>
<sequence>MSIGSYQQLGKLLKLVDCLARRQGAGIKDIQKALSCDERTAYRWLATLDSLGFPVEDLEACDGQCRKRYRLIDTYVKKLPNISIPNFSPSKSDIIFMYVALSQDRLTWGTQMKKRIDNLLKRLAAALPLEDQKLAEALSRLTIPNPRPQKDYSSKEGIIDGLTRAILEKKRCWIQYYSFSKRKDTAFLIHPLHFFESQGGLYVMVQLVEMKEPVRDVSETLRVLAVERIQKIAVLGDTFDYPEGVNARDLLAQAFDTVWNQPIKVKVWFSERAAPYVKERVWPGKYKIEENGDGSIIFHLKTSGHGDVKRWILSFGNDARVIKPLSLKKDIKKTILGMAKMYSNNTNHASPNSKQKGSTTRGKISRKGRPRSTATV</sequence>
<dbReference type="PROSITE" id="PS52050">
    <property type="entry name" value="WYL"/>
    <property type="match status" value="1"/>
</dbReference>
<dbReference type="InterPro" id="IPR051534">
    <property type="entry name" value="CBASS_pafABC_assoc_protein"/>
</dbReference>
<evidence type="ECO:0000259" key="3">
    <source>
        <dbReference type="Pfam" id="PF25583"/>
    </source>
</evidence>
<evidence type="ECO:0000259" key="2">
    <source>
        <dbReference type="Pfam" id="PF13280"/>
    </source>
</evidence>
<feature type="domain" description="WYL" evidence="2">
    <location>
        <begin position="159"/>
        <end position="233"/>
    </location>
</feature>
<accession>A0A831ZYI8</accession>
<proteinExistence type="predicted"/>
<reference evidence="4" key="1">
    <citation type="journal article" date="2020" name="mSystems">
        <title>Genome- and Community-Level Interaction Insights into Carbon Utilization and Element Cycling Functions of Hydrothermarchaeota in Hydrothermal Sediment.</title>
        <authorList>
            <person name="Zhou Z."/>
            <person name="Liu Y."/>
            <person name="Xu W."/>
            <person name="Pan J."/>
            <person name="Luo Z.H."/>
            <person name="Li M."/>
        </authorList>
    </citation>
    <scope>NUCLEOTIDE SEQUENCE [LARGE SCALE GENOMIC DNA]</scope>
    <source>
        <strain evidence="4">SpSt-456</strain>
    </source>
</reference>
<dbReference type="InterPro" id="IPR026881">
    <property type="entry name" value="WYL_dom"/>
</dbReference>
<dbReference type="Pfam" id="PF13280">
    <property type="entry name" value="WYL"/>
    <property type="match status" value="1"/>
</dbReference>
<dbReference type="PANTHER" id="PTHR34580">
    <property type="match status" value="1"/>
</dbReference>
<evidence type="ECO:0000256" key="1">
    <source>
        <dbReference type="SAM" id="MobiDB-lite"/>
    </source>
</evidence>
<protein>
    <submittedName>
        <fullName evidence="4">WYL domain-containing protein</fullName>
    </submittedName>
</protein>
<feature type="compositionally biased region" description="Polar residues" evidence="1">
    <location>
        <begin position="343"/>
        <end position="362"/>
    </location>
</feature>
<organism evidence="4">
    <name type="scientific">Desulfacinum infernum</name>
    <dbReference type="NCBI Taxonomy" id="35837"/>
    <lineage>
        <taxon>Bacteria</taxon>
        <taxon>Pseudomonadati</taxon>
        <taxon>Thermodesulfobacteriota</taxon>
        <taxon>Syntrophobacteria</taxon>
        <taxon>Syntrophobacterales</taxon>
        <taxon>Syntrophobacteraceae</taxon>
        <taxon>Desulfacinum</taxon>
    </lineage>
</organism>
<feature type="domain" description="WCX" evidence="3">
    <location>
        <begin position="262"/>
        <end position="339"/>
    </location>
</feature>
<comment type="caution">
    <text evidence="4">The sequence shown here is derived from an EMBL/GenBank/DDBJ whole genome shotgun (WGS) entry which is preliminary data.</text>
</comment>
<dbReference type="InterPro" id="IPR036388">
    <property type="entry name" value="WH-like_DNA-bd_sf"/>
</dbReference>
<dbReference type="Pfam" id="PF25583">
    <property type="entry name" value="WCX"/>
    <property type="match status" value="1"/>
</dbReference>
<dbReference type="AlphaFoldDB" id="A0A831ZYI8"/>
<evidence type="ECO:0000313" key="4">
    <source>
        <dbReference type="EMBL" id="HFK95985.1"/>
    </source>
</evidence>
<dbReference type="Gene3D" id="1.10.10.10">
    <property type="entry name" value="Winged helix-like DNA-binding domain superfamily/Winged helix DNA-binding domain"/>
    <property type="match status" value="1"/>
</dbReference>
<dbReference type="InterPro" id="IPR057727">
    <property type="entry name" value="WCX_dom"/>
</dbReference>
<name>A0A831ZYI8_9BACT</name>
<feature type="region of interest" description="Disordered" evidence="1">
    <location>
        <begin position="343"/>
        <end position="376"/>
    </location>
</feature>